<keyword evidence="2" id="KW-1185">Reference proteome</keyword>
<reference evidence="3" key="1">
    <citation type="submission" date="2019-12" db="UniProtKB">
        <authorList>
            <consortium name="WormBaseParasite"/>
        </authorList>
    </citation>
    <scope>IDENTIFICATION</scope>
</reference>
<organism evidence="2 3">
    <name type="scientific">Trichuris muris</name>
    <name type="common">Mouse whipworm</name>
    <dbReference type="NCBI Taxonomy" id="70415"/>
    <lineage>
        <taxon>Eukaryota</taxon>
        <taxon>Metazoa</taxon>
        <taxon>Ecdysozoa</taxon>
        <taxon>Nematoda</taxon>
        <taxon>Enoplea</taxon>
        <taxon>Dorylaimia</taxon>
        <taxon>Trichinellida</taxon>
        <taxon>Trichuridae</taxon>
        <taxon>Trichuris</taxon>
    </lineage>
</organism>
<protein>
    <submittedName>
        <fullName evidence="3">Uncharacterized protein</fullName>
    </submittedName>
</protein>
<name>A0A5S6QLP5_TRIMR</name>
<evidence type="ECO:0000313" key="3">
    <source>
        <dbReference type="WBParaSite" id="TMUE_2000008125.1"/>
    </source>
</evidence>
<sequence length="244" mass="26217">MDVNRPIIGFAAHPAPSGPARRHPAAPTVKGTPWRASKVPAVGKAASKATPQGFAPRRWRMPFRRLNRRRGSKYRHANEAGKPPKSGLPNCLGEIPLKLCPFLATMRARGSKRILVSAPGTADFGALAANRPLVLPGLRFAPTGAKGRHPKGAAPPGCSYCSLEFLAAQTVGKRDLTCRRGPRVFGVYDSTTFEMLFTAEAKITSAGVAPCPLFKIQTVSSVRKPARAQPNVKCKHGRFPSLRP</sequence>
<dbReference type="AlphaFoldDB" id="A0A5S6QLP5"/>
<feature type="region of interest" description="Disordered" evidence="1">
    <location>
        <begin position="1"/>
        <end position="33"/>
    </location>
</feature>
<evidence type="ECO:0000313" key="2">
    <source>
        <dbReference type="Proteomes" id="UP000046395"/>
    </source>
</evidence>
<accession>A0A5S6QLP5</accession>
<proteinExistence type="predicted"/>
<dbReference type="Proteomes" id="UP000046395">
    <property type="component" value="Unassembled WGS sequence"/>
</dbReference>
<evidence type="ECO:0000256" key="1">
    <source>
        <dbReference type="SAM" id="MobiDB-lite"/>
    </source>
</evidence>
<dbReference type="WBParaSite" id="TMUE_2000008125.1">
    <property type="protein sequence ID" value="TMUE_2000008125.1"/>
    <property type="gene ID" value="WBGene00300150"/>
</dbReference>